<evidence type="ECO:0000313" key="2">
    <source>
        <dbReference type="Proteomes" id="UP001321749"/>
    </source>
</evidence>
<comment type="caution">
    <text evidence="1">The sequence shown here is derived from an EMBL/GenBank/DDBJ whole genome shotgun (WGS) entry which is preliminary data.</text>
</comment>
<keyword evidence="2" id="KW-1185">Reference proteome</keyword>
<dbReference type="CDD" id="cd10170">
    <property type="entry name" value="ASKHA_NBD_HSP70"/>
    <property type="match status" value="1"/>
</dbReference>
<name>A0AAV9HI14_9PEZI</name>
<proteinExistence type="predicted"/>
<dbReference type="Gene3D" id="3.30.420.40">
    <property type="match status" value="1"/>
</dbReference>
<dbReference type="PANTHER" id="PTHR14187">
    <property type="entry name" value="ALPHA KINASE/ELONGATION FACTOR 2 KINASE"/>
    <property type="match status" value="1"/>
</dbReference>
<organism evidence="1 2">
    <name type="scientific">Cladorrhinum samala</name>
    <dbReference type="NCBI Taxonomy" id="585594"/>
    <lineage>
        <taxon>Eukaryota</taxon>
        <taxon>Fungi</taxon>
        <taxon>Dikarya</taxon>
        <taxon>Ascomycota</taxon>
        <taxon>Pezizomycotina</taxon>
        <taxon>Sordariomycetes</taxon>
        <taxon>Sordariomycetidae</taxon>
        <taxon>Sordariales</taxon>
        <taxon>Podosporaceae</taxon>
        <taxon>Cladorrhinum</taxon>
    </lineage>
</organism>
<sequence length="584" mass="65170">MAARGDAVSLLTEDIDEGSEQSSVAGGHQARYIICVDYGTTFTGAAWILTRPRTKPTINDIQVVRNWVHGADIKPKVPSEYTYSANSGQKWGFNIGHTAYIIKWTKLRLQVPSRLGALKAMRNALEEADKLEPGGPGRQRGRAEIPRHLIRTSAEIATDYLKEVIHQVRLDIEREKNVKTLEQFPIDVVITRPGKWDQRGRNLTFRAVMSAFDAVFRDIAVIPGQIRLATEPEACAQYTLQAARAADAVTTHQLRVGECFIVVDAGGGTVDLVSYRIDQLEPEFKFTRIGSVSSETYGATLIDRRFLYEFLPERLGPVHHERLLSLGGLRDRHGSSSHNVLKMGEQQLLEEFQRRKFAFAGGPCPDMVVGLPKTLSIPDSADGRIRQGQLLISWQDMEAMFSDCVAGIRDMIEKQLLQIDRARRRQESLTVRNIFLSGGFSDNEYLFKCVKELANGNHAELIRAKDAWTAVAQGGVLLGLGLECSVPPPVAACPYNLGVQVSTKFAPYHHSAQQRYKDFLDGMERAQDHIQWFALKGDLIEPDEPTHKTVDLVRKFSPRGSKTGRVTIIVSTADDPQHFSPDDE</sequence>
<accession>A0AAV9HI14</accession>
<reference evidence="1" key="1">
    <citation type="journal article" date="2023" name="Mol. Phylogenet. Evol.">
        <title>Genome-scale phylogeny and comparative genomics of the fungal order Sordariales.</title>
        <authorList>
            <person name="Hensen N."/>
            <person name="Bonometti L."/>
            <person name="Westerberg I."/>
            <person name="Brannstrom I.O."/>
            <person name="Guillou S."/>
            <person name="Cros-Aarteil S."/>
            <person name="Calhoun S."/>
            <person name="Haridas S."/>
            <person name="Kuo A."/>
            <person name="Mondo S."/>
            <person name="Pangilinan J."/>
            <person name="Riley R."/>
            <person name="LaButti K."/>
            <person name="Andreopoulos B."/>
            <person name="Lipzen A."/>
            <person name="Chen C."/>
            <person name="Yan M."/>
            <person name="Daum C."/>
            <person name="Ng V."/>
            <person name="Clum A."/>
            <person name="Steindorff A."/>
            <person name="Ohm R.A."/>
            <person name="Martin F."/>
            <person name="Silar P."/>
            <person name="Natvig D.O."/>
            <person name="Lalanne C."/>
            <person name="Gautier V."/>
            <person name="Ament-Velasquez S.L."/>
            <person name="Kruys A."/>
            <person name="Hutchinson M.I."/>
            <person name="Powell A.J."/>
            <person name="Barry K."/>
            <person name="Miller A.N."/>
            <person name="Grigoriev I.V."/>
            <person name="Debuchy R."/>
            <person name="Gladieux P."/>
            <person name="Hiltunen Thoren M."/>
            <person name="Johannesson H."/>
        </authorList>
    </citation>
    <scope>NUCLEOTIDE SEQUENCE</scope>
    <source>
        <strain evidence="1">PSN324</strain>
    </source>
</reference>
<evidence type="ECO:0000313" key="1">
    <source>
        <dbReference type="EMBL" id="KAK4460502.1"/>
    </source>
</evidence>
<dbReference type="SUPFAM" id="SSF53067">
    <property type="entry name" value="Actin-like ATPase domain"/>
    <property type="match status" value="2"/>
</dbReference>
<gene>
    <name evidence="1" type="ORF">QBC42DRAFT_288500</name>
</gene>
<dbReference type="InterPro" id="IPR043129">
    <property type="entry name" value="ATPase_NBD"/>
</dbReference>
<dbReference type="EMBL" id="MU865011">
    <property type="protein sequence ID" value="KAK4460502.1"/>
    <property type="molecule type" value="Genomic_DNA"/>
</dbReference>
<reference evidence="1" key="2">
    <citation type="submission" date="2023-06" db="EMBL/GenBank/DDBJ databases">
        <authorList>
            <consortium name="Lawrence Berkeley National Laboratory"/>
            <person name="Mondo S.J."/>
            <person name="Hensen N."/>
            <person name="Bonometti L."/>
            <person name="Westerberg I."/>
            <person name="Brannstrom I.O."/>
            <person name="Guillou S."/>
            <person name="Cros-Aarteil S."/>
            <person name="Calhoun S."/>
            <person name="Haridas S."/>
            <person name="Kuo A."/>
            <person name="Pangilinan J."/>
            <person name="Riley R."/>
            <person name="Labutti K."/>
            <person name="Andreopoulos B."/>
            <person name="Lipzen A."/>
            <person name="Chen C."/>
            <person name="Yanf M."/>
            <person name="Daum C."/>
            <person name="Ng V."/>
            <person name="Clum A."/>
            <person name="Steindorff A."/>
            <person name="Ohm R."/>
            <person name="Martin F."/>
            <person name="Silar P."/>
            <person name="Natvig D."/>
            <person name="Lalanne C."/>
            <person name="Gautier V."/>
            <person name="Ament-Velasquez S.L."/>
            <person name="Kruys A."/>
            <person name="Hutchinson M.I."/>
            <person name="Powell A.J."/>
            <person name="Barry K."/>
            <person name="Miller A.N."/>
            <person name="Grigoriev I.V."/>
            <person name="Debuchy R."/>
            <person name="Gladieux P."/>
            <person name="Thoren M.H."/>
            <person name="Johannesson H."/>
        </authorList>
    </citation>
    <scope>NUCLEOTIDE SEQUENCE</scope>
    <source>
        <strain evidence="1">PSN324</strain>
    </source>
</reference>
<dbReference type="AlphaFoldDB" id="A0AAV9HI14"/>
<protein>
    <submittedName>
        <fullName evidence="1">Chaperone protein DnaK</fullName>
    </submittedName>
</protein>
<dbReference type="Proteomes" id="UP001321749">
    <property type="component" value="Unassembled WGS sequence"/>
</dbReference>
<dbReference type="PANTHER" id="PTHR14187:SF82">
    <property type="entry name" value="FAMILY CHAPERONE, PUTATIVE (AFU_ORTHOLOGUE AFUA_7G08575)-RELATED"/>
    <property type="match status" value="1"/>
</dbReference>